<evidence type="ECO:0000313" key="1">
    <source>
        <dbReference type="EMBL" id="ETV90504.1"/>
    </source>
</evidence>
<dbReference type="PANTHER" id="PTHR47169:SF2">
    <property type="entry name" value="OS01G0541250 PROTEIN"/>
    <property type="match status" value="1"/>
</dbReference>
<reference evidence="1" key="1">
    <citation type="submission" date="2013-12" db="EMBL/GenBank/DDBJ databases">
        <title>The Genome Sequence of Aphanomyces invadans NJM9701.</title>
        <authorList>
            <consortium name="The Broad Institute Genomics Platform"/>
            <person name="Russ C."/>
            <person name="Tyler B."/>
            <person name="van West P."/>
            <person name="Dieguez-Uribeondo J."/>
            <person name="Young S.K."/>
            <person name="Zeng Q."/>
            <person name="Gargeya S."/>
            <person name="Fitzgerald M."/>
            <person name="Abouelleil A."/>
            <person name="Alvarado L."/>
            <person name="Chapman S.B."/>
            <person name="Gainer-Dewar J."/>
            <person name="Goldberg J."/>
            <person name="Griggs A."/>
            <person name="Gujja S."/>
            <person name="Hansen M."/>
            <person name="Howarth C."/>
            <person name="Imamovic A."/>
            <person name="Ireland A."/>
            <person name="Larimer J."/>
            <person name="McCowan C."/>
            <person name="Murphy C."/>
            <person name="Pearson M."/>
            <person name="Poon T.W."/>
            <person name="Priest M."/>
            <person name="Roberts A."/>
            <person name="Saif S."/>
            <person name="Shea T."/>
            <person name="Sykes S."/>
            <person name="Wortman J."/>
            <person name="Nusbaum C."/>
            <person name="Birren B."/>
        </authorList>
    </citation>
    <scope>NUCLEOTIDE SEQUENCE [LARGE SCALE GENOMIC DNA]</scope>
    <source>
        <strain evidence="1">NJM9701</strain>
    </source>
</reference>
<dbReference type="VEuPathDB" id="FungiDB:H310_14694"/>
<accession>A0A024T946</accession>
<evidence type="ECO:0008006" key="2">
    <source>
        <dbReference type="Google" id="ProtNLM"/>
    </source>
</evidence>
<name>A0A024T946_9STRA</name>
<gene>
    <name evidence="1" type="ORF">H310_14694</name>
</gene>
<proteinExistence type="predicted"/>
<dbReference type="EMBL" id="KI914033">
    <property type="protein sequence ID" value="ETV90504.1"/>
    <property type="molecule type" value="Genomic_DNA"/>
</dbReference>
<dbReference type="GeneID" id="20091744"/>
<protein>
    <recommendedName>
        <fullName evidence="2">Transposase Tc1-like domain-containing protein</fullName>
    </recommendedName>
</protein>
<dbReference type="RefSeq" id="XP_008880820.1">
    <property type="nucleotide sequence ID" value="XM_008882598.1"/>
</dbReference>
<organism evidence="1">
    <name type="scientific">Aphanomyces invadans</name>
    <dbReference type="NCBI Taxonomy" id="157072"/>
    <lineage>
        <taxon>Eukaryota</taxon>
        <taxon>Sar</taxon>
        <taxon>Stramenopiles</taxon>
        <taxon>Oomycota</taxon>
        <taxon>Saprolegniomycetes</taxon>
        <taxon>Saprolegniales</taxon>
        <taxon>Verrucalvaceae</taxon>
        <taxon>Aphanomyces</taxon>
    </lineage>
</organism>
<dbReference type="PANTHER" id="PTHR47169">
    <property type="entry name" value="OS01G0541250 PROTEIN"/>
    <property type="match status" value="1"/>
</dbReference>
<dbReference type="AlphaFoldDB" id="A0A024T946"/>
<feature type="non-terminal residue" evidence="1">
    <location>
        <position position="196"/>
    </location>
</feature>
<sequence>MNTARKTRELSYEEKLEVVAQLHQSMSGGKVNKFLRNSHMPSAKPGRVGRKPTHTDDEITVLISDVPEEQRSTMRDIAEVTGLSLSAVYRSFRKGTLKRRSSRLKPLITVANMLELRHFEFDDMWDIVHLDEKSINADKDRRKVYLVKGPTIAVISKRFIPKAMFLAAVIGMWPFVEYRPAVRNSRNRPDGATVPT</sequence>